<evidence type="ECO:0000313" key="2">
    <source>
        <dbReference type="Proteomes" id="UP000639396"/>
    </source>
</evidence>
<proteinExistence type="predicted"/>
<keyword evidence="2" id="KW-1185">Reference proteome</keyword>
<protein>
    <submittedName>
        <fullName evidence="1">Uncharacterized protein</fullName>
    </submittedName>
</protein>
<gene>
    <name evidence="1" type="ORF">IDH45_00575</name>
</gene>
<reference evidence="1" key="1">
    <citation type="submission" date="2020-09" db="EMBL/GenBank/DDBJ databases">
        <title>A novel bacterium of genus Paenibacillus, isolated from South China Sea.</title>
        <authorList>
            <person name="Huang H."/>
            <person name="Mo K."/>
            <person name="Hu Y."/>
        </authorList>
    </citation>
    <scope>NUCLEOTIDE SEQUENCE</scope>
    <source>
        <strain evidence="1">IB182363</strain>
    </source>
</reference>
<accession>A0A927GYI3</accession>
<dbReference type="RefSeq" id="WP_190923666.1">
    <property type="nucleotide sequence ID" value="NZ_JACXJA010000001.1"/>
</dbReference>
<sequence length="87" mass="10106">MAQFYVTDLQQSDTNEKAGLYQFLATFSDKTKARVFYTKNPDWKITSITRLLTVPCPICRKDYFCNCLERFSDTIHNEIVDSGLLPE</sequence>
<organism evidence="1 2">
    <name type="scientific">Paenibacillus oceani</name>
    <dbReference type="NCBI Taxonomy" id="2772510"/>
    <lineage>
        <taxon>Bacteria</taxon>
        <taxon>Bacillati</taxon>
        <taxon>Bacillota</taxon>
        <taxon>Bacilli</taxon>
        <taxon>Bacillales</taxon>
        <taxon>Paenibacillaceae</taxon>
        <taxon>Paenibacillus</taxon>
    </lineage>
</organism>
<dbReference type="AlphaFoldDB" id="A0A927GYI3"/>
<comment type="caution">
    <text evidence="1">The sequence shown here is derived from an EMBL/GenBank/DDBJ whole genome shotgun (WGS) entry which is preliminary data.</text>
</comment>
<evidence type="ECO:0000313" key="1">
    <source>
        <dbReference type="EMBL" id="MBD2860479.1"/>
    </source>
</evidence>
<name>A0A927GYI3_9BACL</name>
<dbReference type="EMBL" id="JACXJA010000001">
    <property type="protein sequence ID" value="MBD2860479.1"/>
    <property type="molecule type" value="Genomic_DNA"/>
</dbReference>
<dbReference type="Proteomes" id="UP000639396">
    <property type="component" value="Unassembled WGS sequence"/>
</dbReference>